<evidence type="ECO:0000313" key="3">
    <source>
        <dbReference type="Proteomes" id="UP000695562"/>
    </source>
</evidence>
<dbReference type="AlphaFoldDB" id="A0A8J4UNM9"/>
<name>A0A8J4UNM9_9MYCE</name>
<dbReference type="OrthoDB" id="21110at2759"/>
<feature type="non-terminal residue" evidence="2">
    <location>
        <position position="1"/>
    </location>
</feature>
<sequence length="486" mass="53398">MFLILLVVVLIGQSYCQDPVPFSTINYLYVEPGCTSCAAKTYPTIKQALELVTPYSTIILKDGTFQGDLNTNIEITTPYVRIRSVNGKTKSIIDCQNVSYFIKVVNAQELSLSGVSVENCVGNKGGAIQIKNSFVTFSNVAFNNNKATNGAAIYSHNSMVKIANCAFTGNKVWHDGAAIYSYLSNVNIQGDASSFSGNNDLNPVPLGKDILCKNSTITIDSQVPFTTASFQCLEGCDSSYSNKAICQNNFYKAASSATCGNGLCEPNESCLTCPNECSCHIGGLILEKFEDGCSIEAFSTTSPTTPCVSKKNSTLPSPRLENFMGGMKNIVVRMFGYINVETSQDVPFTFQGGHFGLSFKINAQQQFFFNQATRFNETKVVYLTDRHSHFVEIILFSNNPDGSQRSFNLLPFVDNNIRLFYSNLICGDGISNINEKSDLNSLGQPNKFYCPYDSKYPTFNNIIKCGDGICNENPNSCFKDCYQEMT</sequence>
<comment type="caution">
    <text evidence="2">The sequence shown here is derived from an EMBL/GenBank/DDBJ whole genome shotgun (WGS) entry which is preliminary data.</text>
</comment>
<evidence type="ECO:0000256" key="1">
    <source>
        <dbReference type="SAM" id="SignalP"/>
    </source>
</evidence>
<proteinExistence type="predicted"/>
<keyword evidence="1" id="KW-0732">Signal</keyword>
<dbReference type="InterPro" id="IPR011050">
    <property type="entry name" value="Pectin_lyase_fold/virulence"/>
</dbReference>
<dbReference type="SUPFAM" id="SSF51126">
    <property type="entry name" value="Pectin lyase-like"/>
    <property type="match status" value="1"/>
</dbReference>
<dbReference type="Proteomes" id="UP000695562">
    <property type="component" value="Unassembled WGS sequence"/>
</dbReference>
<accession>A0A8J4UNM9</accession>
<dbReference type="EMBL" id="AJWJ01001153">
    <property type="protein sequence ID" value="KAF2068176.1"/>
    <property type="molecule type" value="Genomic_DNA"/>
</dbReference>
<organism evidence="2 3">
    <name type="scientific">Polysphondylium violaceum</name>
    <dbReference type="NCBI Taxonomy" id="133409"/>
    <lineage>
        <taxon>Eukaryota</taxon>
        <taxon>Amoebozoa</taxon>
        <taxon>Evosea</taxon>
        <taxon>Eumycetozoa</taxon>
        <taxon>Dictyostelia</taxon>
        <taxon>Dictyosteliales</taxon>
        <taxon>Dictyosteliaceae</taxon>
        <taxon>Polysphondylium</taxon>
    </lineage>
</organism>
<reference evidence="2" key="1">
    <citation type="submission" date="2020-01" db="EMBL/GenBank/DDBJ databases">
        <title>Development of genomics and gene disruption for Polysphondylium violaceum indicates a role for the polyketide synthase stlB in stalk morphogenesis.</title>
        <authorList>
            <person name="Narita B."/>
            <person name="Kawabe Y."/>
            <person name="Kin K."/>
            <person name="Saito T."/>
            <person name="Gibbs R."/>
            <person name="Kuspa A."/>
            <person name="Muzny D."/>
            <person name="Queller D."/>
            <person name="Richards S."/>
            <person name="Strassman J."/>
            <person name="Sucgang R."/>
            <person name="Worley K."/>
            <person name="Schaap P."/>
        </authorList>
    </citation>
    <scope>NUCLEOTIDE SEQUENCE</scope>
    <source>
        <strain evidence="2">QSvi11</strain>
    </source>
</reference>
<evidence type="ECO:0000313" key="2">
    <source>
        <dbReference type="EMBL" id="KAF2068176.1"/>
    </source>
</evidence>
<keyword evidence="3" id="KW-1185">Reference proteome</keyword>
<gene>
    <name evidence="2" type="ORF">CYY_010497</name>
</gene>
<feature type="chain" id="PRO_5035258229" evidence="1">
    <location>
        <begin position="17"/>
        <end position="486"/>
    </location>
</feature>
<feature type="signal peptide" evidence="1">
    <location>
        <begin position="1"/>
        <end position="16"/>
    </location>
</feature>
<protein>
    <submittedName>
        <fullName evidence="2">Uncharacterized protein</fullName>
    </submittedName>
</protein>